<protein>
    <submittedName>
        <fullName evidence="2">Uncharacterized protein</fullName>
    </submittedName>
</protein>
<sequence length="418" mass="45048">MCGTSSPSSATGGAPRSRPGGRRIRYPTRPNDACAGATPSVTLHPVTAHHGVTPRTGGTGLPQPRARRAVGRRPPHRCGHTLPLVSPRTHTSAPVQPGEPMFKRPSAHPSERARPRRTRKIGKGRAPLAATLVVAVVMTLLQTLLSAGPAQAANVTDCPGGSSSGGGNSTCPVLINSGLLNQRAFPRTVYRGDSRTPFAIFQTGFRSRGPNDNVVQHVQGDRAGNSNYISTTGTLSVAVPFARSQGLRNLEASARIPVCTTTLRYAFLRGQTLQRTCQNSGTVTADTYIYLIDTAMARNAVYIPDQIRGNSSLYNHYASQDEWAYVNRIRPEAIIGANVYRMTARHTNGLIDTRSITFRYDRFVGNNRHAEALAAGTSTYRPNNDPGSNFTSTSSLNIPPLAANLWTRSCLPSNRCRR</sequence>
<gene>
    <name evidence="2" type="ORF">F9278_39220</name>
</gene>
<dbReference type="EMBL" id="CP045096">
    <property type="protein sequence ID" value="QFR01218.1"/>
    <property type="molecule type" value="Genomic_DNA"/>
</dbReference>
<evidence type="ECO:0000313" key="2">
    <source>
        <dbReference type="EMBL" id="QFR01218.1"/>
    </source>
</evidence>
<organism evidence="2 3">
    <name type="scientific">Streptomyces phaeolivaceus</name>
    <dbReference type="NCBI Taxonomy" id="2653200"/>
    <lineage>
        <taxon>Bacteria</taxon>
        <taxon>Bacillati</taxon>
        <taxon>Actinomycetota</taxon>
        <taxon>Actinomycetes</taxon>
        <taxon>Kitasatosporales</taxon>
        <taxon>Streptomycetaceae</taxon>
        <taxon>Streptomyces</taxon>
    </lineage>
</organism>
<dbReference type="GO" id="GO:0003950">
    <property type="term" value="F:NAD+ poly-ADP-ribosyltransferase activity"/>
    <property type="evidence" value="ECO:0007669"/>
    <property type="project" value="InterPro"/>
</dbReference>
<name>A0A5P8KF20_9ACTN</name>
<proteinExistence type="predicted"/>
<dbReference type="Proteomes" id="UP000327294">
    <property type="component" value="Chromosome"/>
</dbReference>
<keyword evidence="3" id="KW-1185">Reference proteome</keyword>
<evidence type="ECO:0000313" key="3">
    <source>
        <dbReference type="Proteomes" id="UP000327294"/>
    </source>
</evidence>
<dbReference type="GO" id="GO:0005576">
    <property type="term" value="C:extracellular region"/>
    <property type="evidence" value="ECO:0007669"/>
    <property type="project" value="InterPro"/>
</dbReference>
<dbReference type="InterPro" id="IPR003898">
    <property type="entry name" value="Borpert_toxA"/>
</dbReference>
<dbReference type="KEGG" id="sphv:F9278_39220"/>
<feature type="region of interest" description="Disordered" evidence="1">
    <location>
        <begin position="1"/>
        <end position="119"/>
    </location>
</feature>
<dbReference type="Gene3D" id="3.90.210.10">
    <property type="entry name" value="Heat-Labile Enterotoxin, subunit A"/>
    <property type="match status" value="1"/>
</dbReference>
<evidence type="ECO:0000256" key="1">
    <source>
        <dbReference type="SAM" id="MobiDB-lite"/>
    </source>
</evidence>
<dbReference type="SUPFAM" id="SSF56399">
    <property type="entry name" value="ADP-ribosylation"/>
    <property type="match status" value="1"/>
</dbReference>
<feature type="compositionally biased region" description="Basic residues" evidence="1">
    <location>
        <begin position="65"/>
        <end position="79"/>
    </location>
</feature>
<reference evidence="2 3" key="1">
    <citation type="submission" date="2019-10" db="EMBL/GenBank/DDBJ databases">
        <title>Streptomyces sp. strain GY16 isolated from leaves of Broussonetia papyrifera.</title>
        <authorList>
            <person name="Mo P."/>
        </authorList>
    </citation>
    <scope>NUCLEOTIDE SEQUENCE [LARGE SCALE GENOMIC DNA]</scope>
    <source>
        <strain evidence="2 3">GY16</strain>
    </source>
</reference>
<accession>A0A5P8KF20</accession>
<feature type="compositionally biased region" description="Low complexity" evidence="1">
    <location>
        <begin position="1"/>
        <end position="18"/>
    </location>
</feature>
<dbReference type="AlphaFoldDB" id="A0A5P8KF20"/>
<dbReference type="Pfam" id="PF02917">
    <property type="entry name" value="Pertussis_S1"/>
    <property type="match status" value="1"/>
</dbReference>